<dbReference type="EMBL" id="AP023086">
    <property type="protein sequence ID" value="BCD98318.1"/>
    <property type="molecule type" value="Genomic_DNA"/>
</dbReference>
<evidence type="ECO:0000313" key="2">
    <source>
        <dbReference type="Proteomes" id="UP001320119"/>
    </source>
</evidence>
<protein>
    <submittedName>
        <fullName evidence="1">Uncharacterized protein</fullName>
    </submittedName>
</protein>
<sequence length="59" mass="6927">MGLEIIEQDINLGLLQQDVDDFVDEESAKPLSVDARRKLEDKIEELRLMREMKEFDFDG</sequence>
<dbReference type="AlphaFoldDB" id="A0AAN1WIM5"/>
<accession>A0AAN1WIM5</accession>
<dbReference type="RefSeq" id="WP_236982577.1">
    <property type="nucleotide sequence ID" value="NZ_AP023086.1"/>
</dbReference>
<gene>
    <name evidence="1" type="ORF">MARGE09_P2519</name>
</gene>
<dbReference type="KEGG" id="marq:MARGE09_P2519"/>
<dbReference type="Proteomes" id="UP001320119">
    <property type="component" value="Chromosome"/>
</dbReference>
<name>A0AAN1WIM5_9GAMM</name>
<reference evidence="1 2" key="1">
    <citation type="journal article" date="2022" name="IScience">
        <title>An ultrasensitive nanofiber-based assay for enzymatic hydrolysis and deep-sea microbial degradation of cellulose.</title>
        <authorList>
            <person name="Tsudome M."/>
            <person name="Tachioka M."/>
            <person name="Miyazaki M."/>
            <person name="Uchimura K."/>
            <person name="Tsuda M."/>
            <person name="Takaki Y."/>
            <person name="Deguchi S."/>
        </authorList>
    </citation>
    <scope>NUCLEOTIDE SEQUENCE [LARGE SCALE GENOMIC DNA]</scope>
    <source>
        <strain evidence="1 2">GE09</strain>
    </source>
</reference>
<keyword evidence="2" id="KW-1185">Reference proteome</keyword>
<dbReference type="NCBIfam" id="NF046101">
    <property type="entry name" value="PA3496_fam"/>
    <property type="match status" value="1"/>
</dbReference>
<evidence type="ECO:0000313" key="1">
    <source>
        <dbReference type="EMBL" id="BCD98318.1"/>
    </source>
</evidence>
<organism evidence="1 2">
    <name type="scientific">Marinagarivorans cellulosilyticus</name>
    <dbReference type="NCBI Taxonomy" id="2721545"/>
    <lineage>
        <taxon>Bacteria</taxon>
        <taxon>Pseudomonadati</taxon>
        <taxon>Pseudomonadota</taxon>
        <taxon>Gammaproteobacteria</taxon>
        <taxon>Cellvibrionales</taxon>
        <taxon>Cellvibrionaceae</taxon>
        <taxon>Marinagarivorans</taxon>
    </lineage>
</organism>
<proteinExistence type="predicted"/>
<dbReference type="InterPro" id="IPR058059">
    <property type="entry name" value="PA3496-like"/>
</dbReference>